<gene>
    <name evidence="6" type="ORF">MOC_2605</name>
</gene>
<protein>
    <submittedName>
        <fullName evidence="6">Beta-lactamase domain-containing protein</fullName>
    </submittedName>
</protein>
<dbReference type="PANTHER" id="PTHR42978:SF6">
    <property type="entry name" value="QUORUM-QUENCHING LACTONASE YTNP-RELATED"/>
    <property type="match status" value="1"/>
</dbReference>
<sequence length="295" mass="31505">MTEKLMTGSKPLPGVLRWNLGDLTVTALNDGWFQASLDLVTGISQEEAGRLQVAGFRTEQPKITLNAFLITGAGRKPVLIDTGYGDLAPAETLGRAGAALALTGVKPEEIETVLVTHLHPDHVGGLVKDGAARYPNAEIVVHADEAAHWLPDEALSRAPDAAKPYFEGARKAVAPYAKRMREHRGGEVLPGITALHLPGHTPGHCGFRIVSGGQSLLMWTDVVHLPAIQFKNPQAGVGFDVDGDQARETRKKIMDAVASERTFIAGSHLEFPALGYVDRDGAGYSFVPALWVGGE</sequence>
<name>A0A089NV17_9HYPH</name>
<reference evidence="6 7" key="1">
    <citation type="journal article" date="2014" name="PLoS ONE">
        <title>Genome Information of Methylobacterium oryzae, a Plant-Probiotic Methylotroph in the Phyllosphere.</title>
        <authorList>
            <person name="Kwak M.J."/>
            <person name="Jeong H."/>
            <person name="Madhaiyan M."/>
            <person name="Lee Y."/>
            <person name="Sa T.M."/>
            <person name="Oh T.K."/>
            <person name="Kim J.F."/>
        </authorList>
    </citation>
    <scope>NUCLEOTIDE SEQUENCE [LARGE SCALE GENOMIC DNA]</scope>
    <source>
        <strain evidence="6 7">CBMB20</strain>
    </source>
</reference>
<evidence type="ECO:0000256" key="4">
    <source>
        <dbReference type="ARBA" id="ARBA00022833"/>
    </source>
</evidence>
<feature type="domain" description="Metallo-beta-lactamase" evidence="5">
    <location>
        <begin position="64"/>
        <end position="268"/>
    </location>
</feature>
<dbReference type="AlphaFoldDB" id="A0A089NV17"/>
<dbReference type="GO" id="GO:0046872">
    <property type="term" value="F:metal ion binding"/>
    <property type="evidence" value="ECO:0007669"/>
    <property type="project" value="UniProtKB-KW"/>
</dbReference>
<dbReference type="SMART" id="SM00849">
    <property type="entry name" value="Lactamase_B"/>
    <property type="match status" value="1"/>
</dbReference>
<evidence type="ECO:0000313" key="6">
    <source>
        <dbReference type="EMBL" id="AIQ90360.1"/>
    </source>
</evidence>
<keyword evidence="4" id="KW-0862">Zinc</keyword>
<dbReference type="InterPro" id="IPR001279">
    <property type="entry name" value="Metallo-B-lactamas"/>
</dbReference>
<dbReference type="InterPro" id="IPR036866">
    <property type="entry name" value="RibonucZ/Hydroxyglut_hydro"/>
</dbReference>
<dbReference type="KEGG" id="mor:MOC_2605"/>
<dbReference type="STRING" id="693986.MOC_2605"/>
<evidence type="ECO:0000256" key="2">
    <source>
        <dbReference type="ARBA" id="ARBA00022723"/>
    </source>
</evidence>
<dbReference type="InterPro" id="IPR051013">
    <property type="entry name" value="MBL_superfamily_lactonases"/>
</dbReference>
<proteinExistence type="inferred from homology"/>
<organism evidence="6 7">
    <name type="scientific">Methylobacterium oryzae CBMB20</name>
    <dbReference type="NCBI Taxonomy" id="693986"/>
    <lineage>
        <taxon>Bacteria</taxon>
        <taxon>Pseudomonadati</taxon>
        <taxon>Pseudomonadota</taxon>
        <taxon>Alphaproteobacteria</taxon>
        <taxon>Hyphomicrobiales</taxon>
        <taxon>Methylobacteriaceae</taxon>
        <taxon>Methylobacterium</taxon>
    </lineage>
</organism>
<keyword evidence="7" id="KW-1185">Reference proteome</keyword>
<dbReference type="Proteomes" id="UP000029492">
    <property type="component" value="Chromosome"/>
</dbReference>
<dbReference type="HOGENOM" id="CLU_056519_0_1_5"/>
<keyword evidence="3" id="KW-0378">Hydrolase</keyword>
<dbReference type="Pfam" id="PF00753">
    <property type="entry name" value="Lactamase_B"/>
    <property type="match status" value="1"/>
</dbReference>
<accession>A0A089NV17</accession>
<dbReference type="SUPFAM" id="SSF56281">
    <property type="entry name" value="Metallo-hydrolase/oxidoreductase"/>
    <property type="match status" value="1"/>
</dbReference>
<comment type="similarity">
    <text evidence="1">Belongs to the metallo-beta-lactamase superfamily.</text>
</comment>
<dbReference type="PANTHER" id="PTHR42978">
    <property type="entry name" value="QUORUM-QUENCHING LACTONASE YTNP-RELATED-RELATED"/>
    <property type="match status" value="1"/>
</dbReference>
<dbReference type="eggNOG" id="COG0491">
    <property type="taxonomic scope" value="Bacteria"/>
</dbReference>
<dbReference type="GO" id="GO:0016787">
    <property type="term" value="F:hydrolase activity"/>
    <property type="evidence" value="ECO:0007669"/>
    <property type="project" value="UniProtKB-KW"/>
</dbReference>
<keyword evidence="2" id="KW-0479">Metal-binding</keyword>
<evidence type="ECO:0000256" key="3">
    <source>
        <dbReference type="ARBA" id="ARBA00022801"/>
    </source>
</evidence>
<dbReference type="Gene3D" id="3.60.15.10">
    <property type="entry name" value="Ribonuclease Z/Hydroxyacylglutathione hydrolase-like"/>
    <property type="match status" value="1"/>
</dbReference>
<evidence type="ECO:0000313" key="7">
    <source>
        <dbReference type="Proteomes" id="UP000029492"/>
    </source>
</evidence>
<evidence type="ECO:0000256" key="1">
    <source>
        <dbReference type="ARBA" id="ARBA00007749"/>
    </source>
</evidence>
<dbReference type="CDD" id="cd07720">
    <property type="entry name" value="OPHC2-like_MBL-fold"/>
    <property type="match status" value="1"/>
</dbReference>
<dbReference type="EMBL" id="CP003811">
    <property type="protein sequence ID" value="AIQ90360.1"/>
    <property type="molecule type" value="Genomic_DNA"/>
</dbReference>
<evidence type="ECO:0000259" key="5">
    <source>
        <dbReference type="SMART" id="SM00849"/>
    </source>
</evidence>